<reference evidence="6" key="1">
    <citation type="journal article" date="2020" name="Nat. Commun.">
        <title>Genome assembly of wild tea tree DASZ reveals pedigree and selection history of tea varieties.</title>
        <authorList>
            <person name="Zhang W."/>
            <person name="Zhang Y."/>
            <person name="Qiu H."/>
            <person name="Guo Y."/>
            <person name="Wan H."/>
            <person name="Zhang X."/>
            <person name="Scossa F."/>
            <person name="Alseekh S."/>
            <person name="Zhang Q."/>
            <person name="Wang P."/>
            <person name="Xu L."/>
            <person name="Schmidt M.H."/>
            <person name="Jia X."/>
            <person name="Li D."/>
            <person name="Zhu A."/>
            <person name="Guo F."/>
            <person name="Chen W."/>
            <person name="Ni D."/>
            <person name="Usadel B."/>
            <person name="Fernie A.R."/>
            <person name="Wen W."/>
        </authorList>
    </citation>
    <scope>NUCLEOTIDE SEQUENCE [LARGE SCALE GENOMIC DNA]</scope>
    <source>
        <strain evidence="6">cv. G240</strain>
    </source>
</reference>
<feature type="region of interest" description="Disordered" evidence="4">
    <location>
        <begin position="58"/>
        <end position="82"/>
    </location>
</feature>
<protein>
    <recommendedName>
        <fullName evidence="7">Protein PLASTID MOVEMENT IMPAIRED 2</fullName>
    </recommendedName>
</protein>
<gene>
    <name evidence="5" type="ORF">HYC85_002531</name>
</gene>
<keyword evidence="2 3" id="KW-0175">Coiled coil</keyword>
<keyword evidence="6" id="KW-1185">Reference proteome</keyword>
<dbReference type="PANTHER" id="PTHR32054:SF2">
    <property type="entry name" value="PROTEIN PLASTID MOVEMENT IMPAIRED 2"/>
    <property type="match status" value="1"/>
</dbReference>
<reference evidence="5 6" key="2">
    <citation type="submission" date="2020-07" db="EMBL/GenBank/DDBJ databases">
        <title>Genome assembly of wild tea tree DASZ reveals pedigree and selection history of tea varieties.</title>
        <authorList>
            <person name="Zhang W."/>
        </authorList>
    </citation>
    <scope>NUCLEOTIDE SEQUENCE [LARGE SCALE GENOMIC DNA]</scope>
    <source>
        <strain evidence="6">cv. G240</strain>
        <tissue evidence="5">Leaf</tissue>
    </source>
</reference>
<evidence type="ECO:0008006" key="7">
    <source>
        <dbReference type="Google" id="ProtNLM"/>
    </source>
</evidence>
<dbReference type="PANTHER" id="PTHR32054">
    <property type="entry name" value="HEAVY CHAIN, PUTATIVE, EXPRESSED-RELATED-RELATED"/>
    <property type="match status" value="1"/>
</dbReference>
<dbReference type="EMBL" id="JACBKZ010000001">
    <property type="protein sequence ID" value="KAF5961322.1"/>
    <property type="molecule type" value="Genomic_DNA"/>
</dbReference>
<feature type="region of interest" description="Disordered" evidence="4">
    <location>
        <begin position="569"/>
        <end position="644"/>
    </location>
</feature>
<evidence type="ECO:0000313" key="6">
    <source>
        <dbReference type="Proteomes" id="UP000593564"/>
    </source>
</evidence>
<accession>A0A7J7I8N0</accession>
<organism evidence="5 6">
    <name type="scientific">Camellia sinensis</name>
    <name type="common">Tea plant</name>
    <name type="synonym">Thea sinensis</name>
    <dbReference type="NCBI Taxonomy" id="4442"/>
    <lineage>
        <taxon>Eukaryota</taxon>
        <taxon>Viridiplantae</taxon>
        <taxon>Streptophyta</taxon>
        <taxon>Embryophyta</taxon>
        <taxon>Tracheophyta</taxon>
        <taxon>Spermatophyta</taxon>
        <taxon>Magnoliopsida</taxon>
        <taxon>eudicotyledons</taxon>
        <taxon>Gunneridae</taxon>
        <taxon>Pentapetalae</taxon>
        <taxon>asterids</taxon>
        <taxon>Ericales</taxon>
        <taxon>Theaceae</taxon>
        <taxon>Camellia</taxon>
    </lineage>
</organism>
<evidence type="ECO:0000256" key="2">
    <source>
        <dbReference type="ARBA" id="ARBA00023054"/>
    </source>
</evidence>
<feature type="coiled-coil region" evidence="3">
    <location>
        <begin position="329"/>
        <end position="475"/>
    </location>
</feature>
<feature type="compositionally biased region" description="Basic and acidic residues" evidence="4">
    <location>
        <begin position="581"/>
        <end position="603"/>
    </location>
</feature>
<comment type="similarity">
    <text evidence="1">Belongs to the WEB family.</text>
</comment>
<evidence type="ECO:0000256" key="4">
    <source>
        <dbReference type="SAM" id="MobiDB-lite"/>
    </source>
</evidence>
<comment type="caution">
    <text evidence="5">The sequence shown here is derived from an EMBL/GenBank/DDBJ whole genome shotgun (WGS) entry which is preliminary data.</text>
</comment>
<feature type="coiled-coil region" evidence="3">
    <location>
        <begin position="94"/>
        <end position="128"/>
    </location>
</feature>
<evidence type="ECO:0000256" key="3">
    <source>
        <dbReference type="SAM" id="Coils"/>
    </source>
</evidence>
<feature type="coiled-coil region" evidence="3">
    <location>
        <begin position="161"/>
        <end position="230"/>
    </location>
</feature>
<dbReference type="Proteomes" id="UP000593564">
    <property type="component" value="Unassembled WGS sequence"/>
</dbReference>
<sequence length="668" mass="75897">MVSWEIQTPVAIYKKQNQILLFQQHSQVGMDRGELGSERRTGKVKAVAGLFGERITEANSTLKKPQMDNSKRTSSTRRDLHRAKRDIGRFDESRRVAETIKAQAESELSNAKKTVTDLTSKIEESNLKAKAQKHDLERLWKLKKGDEEWALAVGNLENHKYAEVMRELEYVKQELSKLKLDMASVLEERNRAEKEIAASSSKISSYLSSAQALTKEIEEVNEEHVLVELARIEAVKELGAIEAQRKEEAEQFPFTMENTRKKISDVLQEIDCAKETEMKLAVTTSAGNVLQNELVLAKGMDKRDQRKESFRHLEGSFRKGKELESPLTLQSITEELEAAKKELVLIREEGFQFMASMDVIRDELKHISQETARLKKTEEKADATVQNLNSKLLRAKAKLEAVSAAEEKAKTMVSNLSLTLEQLKTVAEAAKKERELICEETRNIKAEVQKTESEIDSAEERFQAAMLELEAIKSSEAMALENLKTLTENTMRSRASASQHSSTITISKFEYDYLTGRAVGAEEIADKKVAAAQAWIEALKANEKEILMKTEMTQRKIRELKVEEERETYKAEQSVSAGKVVEGESRNWKEKQEKNSEPEKSRLEGTLPRKSMKENGSLTPARRVKYRKSASPVIRHMTKSGSVTVRRKRKVMPNIAKFFNNKSNETDR</sequence>
<proteinExistence type="inferred from homology"/>
<dbReference type="Pfam" id="PF05701">
    <property type="entry name" value="WEMBL"/>
    <property type="match status" value="1"/>
</dbReference>
<dbReference type="GO" id="GO:0009903">
    <property type="term" value="P:chloroplast avoidance movement"/>
    <property type="evidence" value="ECO:0007669"/>
    <property type="project" value="TreeGrafter"/>
</dbReference>
<dbReference type="GO" id="GO:0009904">
    <property type="term" value="P:chloroplast accumulation movement"/>
    <property type="evidence" value="ECO:0007669"/>
    <property type="project" value="TreeGrafter"/>
</dbReference>
<evidence type="ECO:0000313" key="5">
    <source>
        <dbReference type="EMBL" id="KAF5961322.1"/>
    </source>
</evidence>
<dbReference type="AlphaFoldDB" id="A0A7J7I8N0"/>
<name>A0A7J7I8N0_CAMSI</name>
<evidence type="ECO:0000256" key="1">
    <source>
        <dbReference type="ARBA" id="ARBA00005485"/>
    </source>
</evidence>
<dbReference type="InterPro" id="IPR008545">
    <property type="entry name" value="Web"/>
</dbReference>
<dbReference type="GO" id="GO:0005829">
    <property type="term" value="C:cytosol"/>
    <property type="evidence" value="ECO:0007669"/>
    <property type="project" value="TreeGrafter"/>
</dbReference>